<dbReference type="PRINTS" id="PR00237">
    <property type="entry name" value="GPCRRHODOPSN"/>
</dbReference>
<feature type="transmembrane region" description="Helical" evidence="10">
    <location>
        <begin position="70"/>
        <end position="89"/>
    </location>
</feature>
<dbReference type="Pfam" id="PF00001">
    <property type="entry name" value="7tm_1"/>
    <property type="match status" value="1"/>
</dbReference>
<feature type="transmembrane region" description="Helical" evidence="10">
    <location>
        <begin position="144"/>
        <end position="169"/>
    </location>
</feature>
<keyword evidence="6 10" id="KW-0472">Membrane</keyword>
<evidence type="ECO:0000256" key="7">
    <source>
        <dbReference type="ARBA" id="ARBA00023170"/>
    </source>
</evidence>
<keyword evidence="8 9" id="KW-0807">Transducer</keyword>
<comment type="similarity">
    <text evidence="9">Belongs to the G-protein coupled receptor 1 family.</text>
</comment>
<dbReference type="GO" id="GO:0004930">
    <property type="term" value="F:G protein-coupled receptor activity"/>
    <property type="evidence" value="ECO:0007669"/>
    <property type="project" value="UniProtKB-KW"/>
</dbReference>
<dbReference type="InterPro" id="IPR000276">
    <property type="entry name" value="GPCR_Rhodpsn"/>
</dbReference>
<dbReference type="PANTHER" id="PTHR24248">
    <property type="entry name" value="ADRENERGIC RECEPTOR-RELATED G-PROTEIN COUPLED RECEPTOR"/>
    <property type="match status" value="1"/>
</dbReference>
<evidence type="ECO:0000256" key="8">
    <source>
        <dbReference type="ARBA" id="ARBA00023224"/>
    </source>
</evidence>
<keyword evidence="7 9" id="KW-0675">Receptor</keyword>
<feature type="transmembrane region" description="Helical" evidence="10">
    <location>
        <begin position="110"/>
        <end position="132"/>
    </location>
</feature>
<keyword evidence="3 9" id="KW-0812">Transmembrane</keyword>
<dbReference type="GeneID" id="110241689"/>
<dbReference type="GO" id="GO:0005886">
    <property type="term" value="C:plasma membrane"/>
    <property type="evidence" value="ECO:0007669"/>
    <property type="project" value="UniProtKB-SubCell"/>
</dbReference>
<dbReference type="RefSeq" id="XP_020903237.1">
    <property type="nucleotide sequence ID" value="XM_021047578.2"/>
</dbReference>
<evidence type="ECO:0000256" key="10">
    <source>
        <dbReference type="SAM" id="Phobius"/>
    </source>
</evidence>
<feature type="transmembrane region" description="Helical" evidence="10">
    <location>
        <begin position="6"/>
        <end position="30"/>
    </location>
</feature>
<name>A0A913XE20_EXADI</name>
<reference evidence="12" key="1">
    <citation type="submission" date="2022-11" db="UniProtKB">
        <authorList>
            <consortium name="EnsemblMetazoa"/>
        </authorList>
    </citation>
    <scope>IDENTIFICATION</scope>
</reference>
<dbReference type="Gene3D" id="1.20.1070.10">
    <property type="entry name" value="Rhodopsin 7-helix transmembrane proteins"/>
    <property type="match status" value="1"/>
</dbReference>
<evidence type="ECO:0000256" key="9">
    <source>
        <dbReference type="RuleBase" id="RU000688"/>
    </source>
</evidence>
<keyword evidence="13" id="KW-1185">Reference proteome</keyword>
<evidence type="ECO:0000256" key="4">
    <source>
        <dbReference type="ARBA" id="ARBA00022989"/>
    </source>
</evidence>
<feature type="transmembrane region" description="Helical" evidence="10">
    <location>
        <begin position="202"/>
        <end position="223"/>
    </location>
</feature>
<organism evidence="12 13">
    <name type="scientific">Exaiptasia diaphana</name>
    <name type="common">Tropical sea anemone</name>
    <name type="synonym">Aiptasia pulchella</name>
    <dbReference type="NCBI Taxonomy" id="2652724"/>
    <lineage>
        <taxon>Eukaryota</taxon>
        <taxon>Metazoa</taxon>
        <taxon>Cnidaria</taxon>
        <taxon>Anthozoa</taxon>
        <taxon>Hexacorallia</taxon>
        <taxon>Actiniaria</taxon>
        <taxon>Aiptasiidae</taxon>
        <taxon>Exaiptasia</taxon>
    </lineage>
</organism>
<feature type="transmembrane region" description="Helical" evidence="10">
    <location>
        <begin position="37"/>
        <end position="58"/>
    </location>
</feature>
<dbReference type="Proteomes" id="UP000887567">
    <property type="component" value="Unplaced"/>
</dbReference>
<evidence type="ECO:0000259" key="11">
    <source>
        <dbReference type="PROSITE" id="PS50262"/>
    </source>
</evidence>
<evidence type="ECO:0000256" key="1">
    <source>
        <dbReference type="ARBA" id="ARBA00004651"/>
    </source>
</evidence>
<evidence type="ECO:0000313" key="13">
    <source>
        <dbReference type="Proteomes" id="UP000887567"/>
    </source>
</evidence>
<dbReference type="EnsemblMetazoa" id="XM_021047578.2">
    <property type="protein sequence ID" value="XP_020903237.1"/>
    <property type="gene ID" value="LOC110241689"/>
</dbReference>
<proteinExistence type="inferred from homology"/>
<dbReference type="PROSITE" id="PS50262">
    <property type="entry name" value="G_PROTEIN_RECEP_F1_2"/>
    <property type="match status" value="1"/>
</dbReference>
<dbReference type="KEGG" id="epa:110241689"/>
<accession>A0A913XE20</accession>
<keyword evidence="2" id="KW-1003">Cell membrane</keyword>
<feature type="domain" description="G-protein coupled receptors family 1 profile" evidence="11">
    <location>
        <begin position="20"/>
        <end position="259"/>
    </location>
</feature>
<keyword evidence="4 10" id="KW-1133">Transmembrane helix</keyword>
<dbReference type="OMA" id="GPERIYE"/>
<dbReference type="PROSITE" id="PS00237">
    <property type="entry name" value="G_PROTEIN_RECEP_F1_1"/>
    <property type="match status" value="1"/>
</dbReference>
<comment type="subcellular location">
    <subcellularLocation>
        <location evidence="1">Cell membrane</location>
        <topology evidence="1">Multi-pass membrane protein</topology>
    </subcellularLocation>
</comment>
<dbReference type="SUPFAM" id="SSF81321">
    <property type="entry name" value="Family A G protein-coupled receptor-like"/>
    <property type="match status" value="1"/>
</dbReference>
<evidence type="ECO:0000256" key="6">
    <source>
        <dbReference type="ARBA" id="ARBA00023136"/>
    </source>
</evidence>
<dbReference type="OrthoDB" id="5965224at2759"/>
<dbReference type="AlphaFoldDB" id="A0A913XE20"/>
<evidence type="ECO:0000313" key="12">
    <source>
        <dbReference type="EnsemblMetazoa" id="XP_020903237.1"/>
    </source>
</evidence>
<feature type="transmembrane region" description="Helical" evidence="10">
    <location>
        <begin position="243"/>
        <end position="262"/>
    </location>
</feature>
<dbReference type="InterPro" id="IPR017452">
    <property type="entry name" value="GPCR_Rhodpsn_7TM"/>
</dbReference>
<evidence type="ECO:0000256" key="2">
    <source>
        <dbReference type="ARBA" id="ARBA00022475"/>
    </source>
</evidence>
<protein>
    <recommendedName>
        <fullName evidence="11">G-protein coupled receptors family 1 profile domain-containing protein</fullName>
    </recommendedName>
</protein>
<evidence type="ECO:0000256" key="5">
    <source>
        <dbReference type="ARBA" id="ARBA00023040"/>
    </source>
</evidence>
<keyword evidence="5 9" id="KW-0297">G-protein coupled receptor</keyword>
<sequence>MSPLYIVIPLSILSIVIVLFNIAVCCLVCCNKKLRTFTNGFIVSLAISDIMVGAILFPCYLTNPFGTAEFIGYIVSIILLAGVSNLCTVTYDRYLALSHPLTYKYRVSKIFVRAIIASWTIPIIYSLLPLIWSTDMKLPIHKIYIIGLQVFGVMIPYILIIIAYIRIYVKVKRSLKRRRKFSMNSLQHSKQERRRVSSEVKVAKVFSIVAASFILCWIPVIYITTADQILNKQSLIPEPLGSVSLFTVAFSSLVNPLLYSFMKPDFYQVISKALRSCITPMGRGNEQTIALSPISVCTENNS</sequence>
<evidence type="ECO:0000256" key="3">
    <source>
        <dbReference type="ARBA" id="ARBA00022692"/>
    </source>
</evidence>